<evidence type="ECO:0000313" key="2">
    <source>
        <dbReference type="EMBL" id="GAG62035.1"/>
    </source>
</evidence>
<keyword evidence="1" id="KW-1133">Transmembrane helix</keyword>
<comment type="caution">
    <text evidence="2">The sequence shown here is derived from an EMBL/GenBank/DDBJ whole genome shotgun (WGS) entry which is preliminary data.</text>
</comment>
<dbReference type="EMBL" id="BART01009049">
    <property type="protein sequence ID" value="GAG62035.1"/>
    <property type="molecule type" value="Genomic_DNA"/>
</dbReference>
<protein>
    <submittedName>
        <fullName evidence="2">Uncharacterized protein</fullName>
    </submittedName>
</protein>
<evidence type="ECO:0000256" key="1">
    <source>
        <dbReference type="SAM" id="Phobius"/>
    </source>
</evidence>
<feature type="transmembrane region" description="Helical" evidence="1">
    <location>
        <begin position="6"/>
        <end position="26"/>
    </location>
</feature>
<accession>X0YZM3</accession>
<organism evidence="2">
    <name type="scientific">marine sediment metagenome</name>
    <dbReference type="NCBI Taxonomy" id="412755"/>
    <lineage>
        <taxon>unclassified sequences</taxon>
        <taxon>metagenomes</taxon>
        <taxon>ecological metagenomes</taxon>
    </lineage>
</organism>
<sequence>MITPITTIIVGLVLTVIGVIGLMVAFKKDRYYTQGPIPDGEISGAQFVRLPIAKTESDVLPWPGHLRDSRDV</sequence>
<dbReference type="AlphaFoldDB" id="X0YZM3"/>
<keyword evidence="1" id="KW-0812">Transmembrane</keyword>
<name>X0YZM3_9ZZZZ</name>
<gene>
    <name evidence="2" type="ORF">S01H4_20169</name>
</gene>
<keyword evidence="1" id="KW-0472">Membrane</keyword>
<proteinExistence type="predicted"/>
<reference evidence="2" key="1">
    <citation type="journal article" date="2014" name="Front. Microbiol.">
        <title>High frequency of phylogenetically diverse reductive dehalogenase-homologous genes in deep subseafloor sedimentary metagenomes.</title>
        <authorList>
            <person name="Kawai M."/>
            <person name="Futagami T."/>
            <person name="Toyoda A."/>
            <person name="Takaki Y."/>
            <person name="Nishi S."/>
            <person name="Hori S."/>
            <person name="Arai W."/>
            <person name="Tsubouchi T."/>
            <person name="Morono Y."/>
            <person name="Uchiyama I."/>
            <person name="Ito T."/>
            <person name="Fujiyama A."/>
            <person name="Inagaki F."/>
            <person name="Takami H."/>
        </authorList>
    </citation>
    <scope>NUCLEOTIDE SEQUENCE</scope>
    <source>
        <strain evidence="2">Expedition CK06-06</strain>
    </source>
</reference>